<feature type="transmembrane region" description="Helical" evidence="7">
    <location>
        <begin position="161"/>
        <end position="179"/>
    </location>
</feature>
<evidence type="ECO:0000256" key="3">
    <source>
        <dbReference type="ARBA" id="ARBA00022741"/>
    </source>
</evidence>
<dbReference type="RefSeq" id="WP_004810295.1">
    <property type="nucleotide sequence ID" value="NZ_JH165054.1"/>
</dbReference>
<keyword evidence="2 7" id="KW-0812">Transmembrane</keyword>
<dbReference type="InterPro" id="IPR036640">
    <property type="entry name" value="ABC1_TM_sf"/>
</dbReference>
<sequence length="534" mass="55755">MNARTAQLLKTLLKDVPLGRWLLVLSTVLAACASGASVALMGVSAWLLSRAAEMPPVLYLEAAAVGVRFFGISRGVFRYAERLVGHDLALRMQGALRMRVYDRLSRTTLLGRRRGDLLVRVTVDVDAVLDMVVRVIVPACASSLVIIGTTALLARFSLASAAVLLLSALLAAVVMPAITKRISKAADSSLVPLRGELADRARELAHCAPDLVAYGAQDAILADVLEVDSRLRAAERKAAWGRGLGTAGQILAAGLAVVSALWIGGNAVADGRIGARTLAVLVLTPLALHEVFGAFTGAAQTHTRAKAALLRVVEVLDAPQVGTGDSPTAGASEEEPSLVIDGLTVGWPGGHPVLSDVNLTVATGESVAVVGRSGIGKTTLAATIMGLIPPLAGSVTTTGRVRYLAQNAHVFATSISENVRIGCKDATKSEVVTALDRAGLTIPPERVVAEDGGTLSGGEAQRLVLARVLVSHDTSEDPSAHDVLILDEPSEHLDVETATAIMDDLWASTPHAAKLVITHDPLVMARCDRVWDVG</sequence>
<evidence type="ECO:0000256" key="4">
    <source>
        <dbReference type="ARBA" id="ARBA00022840"/>
    </source>
</evidence>
<dbReference type="InterPro" id="IPR027417">
    <property type="entry name" value="P-loop_NTPase"/>
</dbReference>
<dbReference type="PANTHER" id="PTHR24221:SF654">
    <property type="entry name" value="ATP-BINDING CASSETTE SUB-FAMILY B MEMBER 6"/>
    <property type="match status" value="1"/>
</dbReference>
<gene>
    <name evidence="10" type="primary">cydCD</name>
    <name evidence="10" type="ORF">HMPREF9153_1203</name>
</gene>
<dbReference type="NCBIfam" id="TIGR02868">
    <property type="entry name" value="CydC"/>
    <property type="match status" value="1"/>
</dbReference>
<evidence type="ECO:0000256" key="5">
    <source>
        <dbReference type="ARBA" id="ARBA00022989"/>
    </source>
</evidence>
<dbReference type="PROSITE" id="PS50929">
    <property type="entry name" value="ABC_TM1F"/>
    <property type="match status" value="1"/>
</dbReference>
<keyword evidence="11" id="KW-1185">Reference proteome</keyword>
<keyword evidence="3" id="KW-0547">Nucleotide-binding</keyword>
<comment type="caution">
    <text evidence="10">The sequence shown here is derived from an EMBL/GenBank/DDBJ whole genome shotgun (WGS) entry which is preliminary data.</text>
</comment>
<evidence type="ECO:0000256" key="2">
    <source>
        <dbReference type="ARBA" id="ARBA00022692"/>
    </source>
</evidence>
<dbReference type="PROSITE" id="PS51257">
    <property type="entry name" value="PROKAR_LIPOPROTEIN"/>
    <property type="match status" value="1"/>
</dbReference>
<dbReference type="PROSITE" id="PS00211">
    <property type="entry name" value="ABC_TRANSPORTER_1"/>
    <property type="match status" value="1"/>
</dbReference>
<dbReference type="InterPro" id="IPR003439">
    <property type="entry name" value="ABC_transporter-like_ATP-bd"/>
</dbReference>
<dbReference type="Proteomes" id="UP000005332">
    <property type="component" value="Unassembled WGS sequence"/>
</dbReference>
<dbReference type="Pfam" id="PF00005">
    <property type="entry name" value="ABC_tran"/>
    <property type="match status" value="1"/>
</dbReference>
<feature type="transmembrane region" description="Helical" evidence="7">
    <location>
        <begin position="21"/>
        <end position="48"/>
    </location>
</feature>
<dbReference type="Gene3D" id="1.20.1560.10">
    <property type="entry name" value="ABC transporter type 1, transmembrane domain"/>
    <property type="match status" value="1"/>
</dbReference>
<dbReference type="InterPro" id="IPR017871">
    <property type="entry name" value="ABC_transporter-like_CS"/>
</dbReference>
<evidence type="ECO:0000256" key="6">
    <source>
        <dbReference type="ARBA" id="ARBA00023136"/>
    </source>
</evidence>
<dbReference type="AlphaFoldDB" id="G4CXE6"/>
<feature type="domain" description="ABC transporter" evidence="8">
    <location>
        <begin position="338"/>
        <end position="533"/>
    </location>
</feature>
<evidence type="ECO:0000256" key="7">
    <source>
        <dbReference type="SAM" id="Phobius"/>
    </source>
</evidence>
<name>G4CXE6_9ACTN</name>
<feature type="domain" description="ABC transmembrane type-1" evidence="9">
    <location>
        <begin position="24"/>
        <end position="304"/>
    </location>
</feature>
<dbReference type="PATRIC" id="fig|997355.3.peg.1183"/>
<organism evidence="10 11">
    <name type="scientific">Cutibacterium avidum ATCC 25577</name>
    <dbReference type="NCBI Taxonomy" id="997355"/>
    <lineage>
        <taxon>Bacteria</taxon>
        <taxon>Bacillati</taxon>
        <taxon>Actinomycetota</taxon>
        <taxon>Actinomycetes</taxon>
        <taxon>Propionibacteriales</taxon>
        <taxon>Propionibacteriaceae</taxon>
        <taxon>Cutibacterium</taxon>
    </lineage>
</organism>
<dbReference type="Pfam" id="PF00664">
    <property type="entry name" value="ABC_membrane"/>
    <property type="match status" value="1"/>
</dbReference>
<evidence type="ECO:0000259" key="9">
    <source>
        <dbReference type="PROSITE" id="PS50929"/>
    </source>
</evidence>
<evidence type="ECO:0000256" key="1">
    <source>
        <dbReference type="ARBA" id="ARBA00004651"/>
    </source>
</evidence>
<dbReference type="GO" id="GO:0034040">
    <property type="term" value="F:ATPase-coupled lipid transmembrane transporter activity"/>
    <property type="evidence" value="ECO:0007669"/>
    <property type="project" value="TreeGrafter"/>
</dbReference>
<dbReference type="PANTHER" id="PTHR24221">
    <property type="entry name" value="ATP-BINDING CASSETTE SUB-FAMILY B"/>
    <property type="match status" value="1"/>
</dbReference>
<dbReference type="Gene3D" id="3.40.50.300">
    <property type="entry name" value="P-loop containing nucleotide triphosphate hydrolases"/>
    <property type="match status" value="1"/>
</dbReference>
<dbReference type="GO" id="GO:0005524">
    <property type="term" value="F:ATP binding"/>
    <property type="evidence" value="ECO:0007669"/>
    <property type="project" value="UniProtKB-KW"/>
</dbReference>
<dbReference type="GO" id="GO:0140359">
    <property type="term" value="F:ABC-type transporter activity"/>
    <property type="evidence" value="ECO:0007669"/>
    <property type="project" value="InterPro"/>
</dbReference>
<evidence type="ECO:0000259" key="8">
    <source>
        <dbReference type="PROSITE" id="PS50893"/>
    </source>
</evidence>
<dbReference type="SUPFAM" id="SSF90123">
    <property type="entry name" value="ABC transporter transmembrane region"/>
    <property type="match status" value="1"/>
</dbReference>
<reference evidence="10 11" key="1">
    <citation type="submission" date="2011-06" db="EMBL/GenBank/DDBJ databases">
        <authorList>
            <person name="Muzny D."/>
            <person name="Qin X."/>
            <person name="Deng J."/>
            <person name="Jiang H."/>
            <person name="Liu Y."/>
            <person name="Qu J."/>
            <person name="Song X.-Z."/>
            <person name="Zhang L."/>
            <person name="Thornton R."/>
            <person name="Coyle M."/>
            <person name="Francisco L."/>
            <person name="Jackson L."/>
            <person name="Javaid M."/>
            <person name="Korchina V."/>
            <person name="Kovar C."/>
            <person name="Mata R."/>
            <person name="Mathew T."/>
            <person name="Ngo R."/>
            <person name="Nguyen L."/>
            <person name="Nguyen N."/>
            <person name="Okwuonu G."/>
            <person name="Ongeri F."/>
            <person name="Pham C."/>
            <person name="Simmons D."/>
            <person name="Wilczek-Boney K."/>
            <person name="Hale W."/>
            <person name="Jakkamsetti A."/>
            <person name="Pham P."/>
            <person name="Ruth R."/>
            <person name="San Lucas F."/>
            <person name="Warren J."/>
            <person name="Zhang J."/>
            <person name="Zhao Z."/>
            <person name="Zhou C."/>
            <person name="Zhu D."/>
            <person name="Lee S."/>
            <person name="Bess C."/>
            <person name="Blankenburg K."/>
            <person name="Forbes L."/>
            <person name="Fu Q."/>
            <person name="Gubbala S."/>
            <person name="Hirani K."/>
            <person name="Jayaseelan J.C."/>
            <person name="Lara F."/>
            <person name="Munidasa M."/>
            <person name="Palculict T."/>
            <person name="Patil S."/>
            <person name="Pu L.-L."/>
            <person name="Saada N."/>
            <person name="Tang L."/>
            <person name="Weissenberger G."/>
            <person name="Zhu Y."/>
            <person name="Hemphill L."/>
            <person name="Shang Y."/>
            <person name="Youmans B."/>
            <person name="Ayvaz T."/>
            <person name="Ross M."/>
            <person name="Santibanez J."/>
            <person name="Aqrawi P."/>
            <person name="Gross S."/>
            <person name="Joshi V."/>
            <person name="Fowler G."/>
            <person name="Nazareth L."/>
            <person name="Reid J."/>
            <person name="Worley K."/>
            <person name="Petrosino J."/>
            <person name="Highlander S."/>
            <person name="Gibbs R."/>
        </authorList>
    </citation>
    <scope>NUCLEOTIDE SEQUENCE [LARGE SCALE GENOMIC DNA]</scope>
    <source>
        <strain evidence="10 11">ATCC 25577</strain>
    </source>
</reference>
<dbReference type="EMBL" id="AGBA01000013">
    <property type="protein sequence ID" value="EGY77660.1"/>
    <property type="molecule type" value="Genomic_DNA"/>
</dbReference>
<proteinExistence type="predicted"/>
<accession>G4CXE6</accession>
<dbReference type="InterPro" id="IPR039421">
    <property type="entry name" value="Type_1_exporter"/>
</dbReference>
<evidence type="ECO:0000313" key="10">
    <source>
        <dbReference type="EMBL" id="EGY77660.1"/>
    </source>
</evidence>
<protein>
    <submittedName>
        <fullName evidence="10">Transport ATP-binding protein</fullName>
    </submittedName>
</protein>
<keyword evidence="4 10" id="KW-0067">ATP-binding</keyword>
<dbReference type="PROSITE" id="PS50893">
    <property type="entry name" value="ABC_TRANSPORTER_2"/>
    <property type="match status" value="1"/>
</dbReference>
<dbReference type="SMART" id="SM00382">
    <property type="entry name" value="AAA"/>
    <property type="match status" value="1"/>
</dbReference>
<dbReference type="InterPro" id="IPR014223">
    <property type="entry name" value="ABC_CydC/D"/>
</dbReference>
<dbReference type="SUPFAM" id="SSF52540">
    <property type="entry name" value="P-loop containing nucleoside triphosphate hydrolases"/>
    <property type="match status" value="1"/>
</dbReference>
<feature type="transmembrane region" description="Helical" evidence="7">
    <location>
        <begin position="131"/>
        <end position="154"/>
    </location>
</feature>
<dbReference type="GO" id="GO:0045454">
    <property type="term" value="P:cell redox homeostasis"/>
    <property type="evidence" value="ECO:0007669"/>
    <property type="project" value="InterPro"/>
</dbReference>
<dbReference type="HOGENOM" id="CLU_000604_84_9_11"/>
<dbReference type="GO" id="GO:0016887">
    <property type="term" value="F:ATP hydrolysis activity"/>
    <property type="evidence" value="ECO:0007669"/>
    <property type="project" value="InterPro"/>
</dbReference>
<dbReference type="InterPro" id="IPR011527">
    <property type="entry name" value="ABC1_TM_dom"/>
</dbReference>
<dbReference type="InterPro" id="IPR003593">
    <property type="entry name" value="AAA+_ATPase"/>
</dbReference>
<evidence type="ECO:0000313" key="11">
    <source>
        <dbReference type="Proteomes" id="UP000005332"/>
    </source>
</evidence>
<dbReference type="GO" id="GO:0034775">
    <property type="term" value="P:glutathione transmembrane transport"/>
    <property type="evidence" value="ECO:0007669"/>
    <property type="project" value="InterPro"/>
</dbReference>
<keyword evidence="6 7" id="KW-0472">Membrane</keyword>
<dbReference type="GO" id="GO:0005886">
    <property type="term" value="C:plasma membrane"/>
    <property type="evidence" value="ECO:0007669"/>
    <property type="project" value="UniProtKB-SubCell"/>
</dbReference>
<dbReference type="CDD" id="cd03228">
    <property type="entry name" value="ABCC_MRP_Like"/>
    <property type="match status" value="1"/>
</dbReference>
<keyword evidence="5 7" id="KW-1133">Transmembrane helix</keyword>
<comment type="subcellular location">
    <subcellularLocation>
        <location evidence="1">Cell membrane</location>
        <topology evidence="1">Multi-pass membrane protein</topology>
    </subcellularLocation>
</comment>